<organism evidence="11">
    <name type="scientific">Chromera velia CCMP2878</name>
    <dbReference type="NCBI Taxonomy" id="1169474"/>
    <lineage>
        <taxon>Eukaryota</taxon>
        <taxon>Sar</taxon>
        <taxon>Alveolata</taxon>
        <taxon>Colpodellida</taxon>
        <taxon>Chromeraceae</taxon>
        <taxon>Chromera</taxon>
    </lineage>
</organism>
<reference evidence="11" key="1">
    <citation type="submission" date="2014-11" db="EMBL/GenBank/DDBJ databases">
        <authorList>
            <person name="Otto D Thomas"/>
            <person name="Naeem Raeece"/>
        </authorList>
    </citation>
    <scope>NUCLEOTIDE SEQUENCE</scope>
</reference>
<feature type="region of interest" description="Disordered" evidence="9">
    <location>
        <begin position="163"/>
        <end position="185"/>
    </location>
</feature>
<evidence type="ECO:0000256" key="6">
    <source>
        <dbReference type="ARBA" id="ARBA00023204"/>
    </source>
</evidence>
<gene>
    <name evidence="11" type="ORF">Cvel_17986</name>
</gene>
<dbReference type="AlphaFoldDB" id="A0A0G4FNU3"/>
<dbReference type="Pfam" id="PF03849">
    <property type="entry name" value="Tfb2"/>
    <property type="match status" value="2"/>
</dbReference>
<keyword evidence="5 8" id="KW-0804">Transcription</keyword>
<comment type="similarity">
    <text evidence="2 8">Belongs to the TFB2 family.</text>
</comment>
<dbReference type="Pfam" id="PF18307">
    <property type="entry name" value="Tfb2_C"/>
    <property type="match status" value="1"/>
</dbReference>
<dbReference type="GO" id="GO:0005675">
    <property type="term" value="C:transcription factor TFIIH holo complex"/>
    <property type="evidence" value="ECO:0007669"/>
    <property type="project" value="TreeGrafter"/>
</dbReference>
<evidence type="ECO:0000256" key="8">
    <source>
        <dbReference type="RuleBase" id="RU364024"/>
    </source>
</evidence>
<protein>
    <recommendedName>
        <fullName evidence="8">General transcription factor IIH subunit 4</fullName>
    </recommendedName>
</protein>
<evidence type="ECO:0000256" key="7">
    <source>
        <dbReference type="ARBA" id="ARBA00023242"/>
    </source>
</evidence>
<feature type="compositionally biased region" description="Basic and acidic residues" evidence="9">
    <location>
        <begin position="510"/>
        <end position="520"/>
    </location>
</feature>
<dbReference type="Gene3D" id="3.30.70.2610">
    <property type="match status" value="1"/>
</dbReference>
<feature type="compositionally biased region" description="Gly residues" evidence="9">
    <location>
        <begin position="103"/>
        <end position="117"/>
    </location>
</feature>
<keyword evidence="4 8" id="KW-0805">Transcription regulation</keyword>
<dbReference type="GO" id="GO:0003690">
    <property type="term" value="F:double-stranded DNA binding"/>
    <property type="evidence" value="ECO:0007669"/>
    <property type="project" value="TreeGrafter"/>
</dbReference>
<accession>A0A0G4FNU3</accession>
<keyword evidence="7 8" id="KW-0539">Nucleus</keyword>
<dbReference type="InterPro" id="IPR004598">
    <property type="entry name" value="TFIIH_p52/Tfb2"/>
</dbReference>
<dbReference type="PANTHER" id="PTHR13152:SF0">
    <property type="entry name" value="GENERAL TRANSCRIPTION FACTOR IIH SUBUNIT 4"/>
    <property type="match status" value="1"/>
</dbReference>
<feature type="compositionally biased region" description="Gly residues" evidence="9">
    <location>
        <begin position="434"/>
        <end position="445"/>
    </location>
</feature>
<evidence type="ECO:0000259" key="10">
    <source>
        <dbReference type="Pfam" id="PF18307"/>
    </source>
</evidence>
<evidence type="ECO:0000256" key="4">
    <source>
        <dbReference type="ARBA" id="ARBA00023015"/>
    </source>
</evidence>
<dbReference type="VEuPathDB" id="CryptoDB:Cvel_17986"/>
<feature type="domain" description="Transcription factor Tfb2 C-terminal" evidence="10">
    <location>
        <begin position="615"/>
        <end position="667"/>
    </location>
</feature>
<dbReference type="EMBL" id="CDMZ01000513">
    <property type="protein sequence ID" value="CEM15893.1"/>
    <property type="molecule type" value="Genomic_DNA"/>
</dbReference>
<dbReference type="InterPro" id="IPR040662">
    <property type="entry name" value="Tfb2_C"/>
</dbReference>
<dbReference type="PANTHER" id="PTHR13152">
    <property type="entry name" value="TFIIH, POLYPEPTIDE 4"/>
    <property type="match status" value="1"/>
</dbReference>
<feature type="region of interest" description="Disordered" evidence="9">
    <location>
        <begin position="473"/>
        <end position="520"/>
    </location>
</feature>
<evidence type="ECO:0000256" key="2">
    <source>
        <dbReference type="ARBA" id="ARBA00007132"/>
    </source>
</evidence>
<evidence type="ECO:0000256" key="5">
    <source>
        <dbReference type="ARBA" id="ARBA00023163"/>
    </source>
</evidence>
<evidence type="ECO:0000313" key="11">
    <source>
        <dbReference type="EMBL" id="CEM15893.1"/>
    </source>
</evidence>
<evidence type="ECO:0000256" key="1">
    <source>
        <dbReference type="ARBA" id="ARBA00004123"/>
    </source>
</evidence>
<dbReference type="GO" id="GO:0006289">
    <property type="term" value="P:nucleotide-excision repair"/>
    <property type="evidence" value="ECO:0007669"/>
    <property type="project" value="InterPro"/>
</dbReference>
<keyword evidence="6 8" id="KW-0234">DNA repair</keyword>
<feature type="region of interest" description="Disordered" evidence="9">
    <location>
        <begin position="416"/>
        <end position="450"/>
    </location>
</feature>
<comment type="subcellular location">
    <subcellularLocation>
        <location evidence="1 8">Nucleus</location>
    </subcellularLocation>
</comment>
<evidence type="ECO:0000256" key="3">
    <source>
        <dbReference type="ARBA" id="ARBA00022763"/>
    </source>
</evidence>
<comment type="function">
    <text evidence="8">Component of the general transcription and DNA repair factor IIH (TFIIH) core complex which is involved in general and transcription-coupled nucleotide excision repair (NER) of damaged DNA.</text>
</comment>
<keyword evidence="3 8" id="KW-0227">DNA damage</keyword>
<evidence type="ECO:0000256" key="9">
    <source>
        <dbReference type="SAM" id="MobiDB-lite"/>
    </source>
</evidence>
<proteinExistence type="inferred from homology"/>
<sequence>MDLVDPNQGRTTDEDLYSFVTQIPGQTQKLYRSQVCVHAIFRSLPELSKLLVMRFLWYHGSVPYKLLKVMVDGSQRGNSREFQEQFTRLQNLRIAVLKNEAEGAGGTAGGSTAGGSQAGRTDRSGGGQPTLGGPSARAQGESRWSFCEVFTGTLKDIIQNGLPETELLRPPSNLPPPSRRPSRGELVKCSTMAWDRLLRYIVRTKDKSGSSKWTPSDALKMGLSELRLLRGAGDSSSSSSSSSSLADGRMSEPIFRFLLLDTRQQLMELVLKYLGKIRNTELGGNRPQIPGSRPARSDASHGTFATLQPGGGERDCPRLRHCLQLLFTLAHARIGQVFYLTRLKDDQKILVSLLEDLGLLWKAPEERITATSASSESAEERKKERETFAFVAPAAALLRHSGEEVEEVLASLSSSSAATAAAHPNRQRERGAPSGSGTGGGGGGASAAAPVGVDGEKSVVVLGDEFFDFPYRKREREGGDKEEDLDGLGRSRPKRARHSLFDSDDEDEPPENKDEGGRLSDLERGLVVETNFKIYAYTSSPVQVGLLKHFCEVHTTLGSMVICLLSRVSCARAFRQKVTAAQIIRFLQTHAHSAVLERQRMNPPRPIIPPNVVTQLKIWEKETKRLEPICGSVVKSFYSWAHFADALRWAMDHQCLVAHHEAGNRVFDQESRPMSMEQKQAENEMRAKVAQEAWICVKDGSGTSFTAYLKSIKEKYMPNRNGT</sequence>
<feature type="region of interest" description="Disordered" evidence="9">
    <location>
        <begin position="103"/>
        <end position="139"/>
    </location>
</feature>
<dbReference type="GO" id="GO:0001671">
    <property type="term" value="F:ATPase activator activity"/>
    <property type="evidence" value="ECO:0007669"/>
    <property type="project" value="InterPro"/>
</dbReference>
<name>A0A0G4FNU3_9ALVE</name>
<dbReference type="GO" id="GO:0000439">
    <property type="term" value="C:transcription factor TFIIH core complex"/>
    <property type="evidence" value="ECO:0007669"/>
    <property type="project" value="InterPro"/>
</dbReference>